<dbReference type="EC" id="2.7.1.182" evidence="15"/>
<evidence type="ECO:0000256" key="7">
    <source>
        <dbReference type="ARBA" id="ARBA00022723"/>
    </source>
</evidence>
<keyword evidence="6" id="KW-0812">Transmembrane</keyword>
<dbReference type="OrthoDB" id="562405at2759"/>
<protein>
    <recommendedName>
        <fullName evidence="15">phytol kinase</fullName>
        <ecNumber evidence="15">2.7.1.182</ecNumber>
    </recommendedName>
</protein>
<evidence type="ECO:0000256" key="16">
    <source>
        <dbReference type="ARBA" id="ARBA00048889"/>
    </source>
</evidence>
<evidence type="ECO:0000256" key="14">
    <source>
        <dbReference type="ARBA" id="ARBA00024015"/>
    </source>
</evidence>
<keyword evidence="8 17" id="KW-0863">Zinc-finger</keyword>
<feature type="domain" description="MYND-type" evidence="19">
    <location>
        <begin position="949"/>
        <end position="994"/>
    </location>
</feature>
<dbReference type="SUPFAM" id="SSF144232">
    <property type="entry name" value="HIT/MYND zinc finger-like"/>
    <property type="match status" value="1"/>
</dbReference>
<dbReference type="EMBL" id="PGGS01000775">
    <property type="protein sequence ID" value="PNH01865.1"/>
    <property type="molecule type" value="Genomic_DNA"/>
</dbReference>
<accession>A0A2J7ZNM6</accession>
<dbReference type="PANTHER" id="PTHR32523">
    <property type="entry name" value="PHYTOL KINASE 1, CHLOROPLASTIC"/>
    <property type="match status" value="1"/>
</dbReference>
<keyword evidence="9" id="KW-0418">Kinase</keyword>
<dbReference type="GO" id="GO:0008270">
    <property type="term" value="F:zinc ion binding"/>
    <property type="evidence" value="ECO:0007669"/>
    <property type="project" value="UniProtKB-KW"/>
</dbReference>
<feature type="compositionally biased region" description="Pro residues" evidence="18">
    <location>
        <begin position="409"/>
        <end position="429"/>
    </location>
</feature>
<evidence type="ECO:0000256" key="4">
    <source>
        <dbReference type="ARBA" id="ARBA00022640"/>
    </source>
</evidence>
<keyword evidence="4" id="KW-0934">Plastid</keyword>
<keyword evidence="5" id="KW-0808">Transferase</keyword>
<comment type="subcellular location">
    <subcellularLocation>
        <location evidence="1">Plastid</location>
        <location evidence="1">Chloroplast membrane</location>
        <topology evidence="1">Multi-pass membrane protein</topology>
    </subcellularLocation>
</comment>
<evidence type="ECO:0000256" key="18">
    <source>
        <dbReference type="SAM" id="MobiDB-lite"/>
    </source>
</evidence>
<organism evidence="20 21">
    <name type="scientific">Tetrabaena socialis</name>
    <dbReference type="NCBI Taxonomy" id="47790"/>
    <lineage>
        <taxon>Eukaryota</taxon>
        <taxon>Viridiplantae</taxon>
        <taxon>Chlorophyta</taxon>
        <taxon>core chlorophytes</taxon>
        <taxon>Chlorophyceae</taxon>
        <taxon>CS clade</taxon>
        <taxon>Chlamydomonadales</taxon>
        <taxon>Tetrabaenaceae</taxon>
        <taxon>Tetrabaena</taxon>
    </lineage>
</organism>
<keyword evidence="10" id="KW-0862">Zinc</keyword>
<dbReference type="AlphaFoldDB" id="A0A2J7ZNM6"/>
<evidence type="ECO:0000256" key="6">
    <source>
        <dbReference type="ARBA" id="ARBA00022692"/>
    </source>
</evidence>
<evidence type="ECO:0000256" key="3">
    <source>
        <dbReference type="ARBA" id="ARBA00022528"/>
    </source>
</evidence>
<comment type="catalytic activity">
    <reaction evidence="16">
        <text>phytol + CTP = phytyl phosphate + CDP + H(+)</text>
        <dbReference type="Rhea" id="RHEA:38055"/>
        <dbReference type="ChEBI" id="CHEBI:15378"/>
        <dbReference type="ChEBI" id="CHEBI:17327"/>
        <dbReference type="ChEBI" id="CHEBI:37563"/>
        <dbReference type="ChEBI" id="CHEBI:58069"/>
        <dbReference type="ChEBI" id="CHEBI:75483"/>
        <dbReference type="EC" id="2.7.1.182"/>
    </reaction>
</comment>
<dbReference type="InterPro" id="IPR039606">
    <property type="entry name" value="Phytol/farnesol_kinase"/>
</dbReference>
<keyword evidence="13" id="KW-0472">Membrane</keyword>
<dbReference type="InterPro" id="IPR002893">
    <property type="entry name" value="Znf_MYND"/>
</dbReference>
<evidence type="ECO:0000256" key="11">
    <source>
        <dbReference type="ARBA" id="ARBA00022946"/>
    </source>
</evidence>
<comment type="similarity">
    <text evidence="2">Belongs to the polyprenol kinase family.</text>
</comment>
<keyword evidence="3" id="KW-0150">Chloroplast</keyword>
<evidence type="ECO:0000256" key="15">
    <source>
        <dbReference type="ARBA" id="ARBA00039024"/>
    </source>
</evidence>
<evidence type="ECO:0000256" key="2">
    <source>
        <dbReference type="ARBA" id="ARBA00010794"/>
    </source>
</evidence>
<proteinExistence type="inferred from homology"/>
<evidence type="ECO:0000256" key="17">
    <source>
        <dbReference type="PROSITE-ProRule" id="PRU00134"/>
    </source>
</evidence>
<dbReference type="GO" id="GO:0016020">
    <property type="term" value="C:membrane"/>
    <property type="evidence" value="ECO:0007669"/>
    <property type="project" value="UniProtKB-SubCell"/>
</dbReference>
<dbReference type="Proteomes" id="UP000236333">
    <property type="component" value="Unassembled WGS sequence"/>
</dbReference>
<dbReference type="Gene3D" id="6.10.140.2220">
    <property type="match status" value="1"/>
</dbReference>
<evidence type="ECO:0000256" key="10">
    <source>
        <dbReference type="ARBA" id="ARBA00022833"/>
    </source>
</evidence>
<evidence type="ECO:0000256" key="5">
    <source>
        <dbReference type="ARBA" id="ARBA00022679"/>
    </source>
</evidence>
<reference evidence="20 21" key="1">
    <citation type="journal article" date="2017" name="Mol. Biol. Evol.">
        <title>The 4-celled Tetrabaena socialis nuclear genome reveals the essential components for genetic control of cell number at the origin of multicellularity in the volvocine lineage.</title>
        <authorList>
            <person name="Featherston J."/>
            <person name="Arakaki Y."/>
            <person name="Hanschen E.R."/>
            <person name="Ferris P.J."/>
            <person name="Michod R.E."/>
            <person name="Olson B.J.S.C."/>
            <person name="Nozaki H."/>
            <person name="Durand P.M."/>
        </authorList>
    </citation>
    <scope>NUCLEOTIDE SEQUENCE [LARGE SCALE GENOMIC DNA]</scope>
    <source>
        <strain evidence="20 21">NIES-571</strain>
    </source>
</reference>
<evidence type="ECO:0000313" key="20">
    <source>
        <dbReference type="EMBL" id="PNH01865.1"/>
    </source>
</evidence>
<dbReference type="PANTHER" id="PTHR32523:SF8">
    <property type="entry name" value="DOLICHOL KINASE"/>
    <property type="match status" value="1"/>
</dbReference>
<name>A0A2J7ZNM6_9CHLO</name>
<dbReference type="PROSITE" id="PS50865">
    <property type="entry name" value="ZF_MYND_2"/>
    <property type="match status" value="1"/>
</dbReference>
<evidence type="ECO:0000256" key="9">
    <source>
        <dbReference type="ARBA" id="ARBA00022777"/>
    </source>
</evidence>
<feature type="region of interest" description="Disordered" evidence="18">
    <location>
        <begin position="815"/>
        <end position="848"/>
    </location>
</feature>
<keyword evidence="12" id="KW-1133">Transmembrane helix</keyword>
<feature type="compositionally biased region" description="Gly residues" evidence="18">
    <location>
        <begin position="818"/>
        <end position="848"/>
    </location>
</feature>
<keyword evidence="11" id="KW-0809">Transit peptide</keyword>
<evidence type="ECO:0000256" key="13">
    <source>
        <dbReference type="ARBA" id="ARBA00023136"/>
    </source>
</evidence>
<comment type="pathway">
    <text evidence="14">Cofactor biosynthesis; tocopherol biosynthesis.</text>
</comment>
<evidence type="ECO:0000256" key="12">
    <source>
        <dbReference type="ARBA" id="ARBA00022989"/>
    </source>
</evidence>
<evidence type="ECO:0000256" key="1">
    <source>
        <dbReference type="ARBA" id="ARBA00004508"/>
    </source>
</evidence>
<dbReference type="GO" id="GO:0010276">
    <property type="term" value="F:phytol kinase activity"/>
    <property type="evidence" value="ECO:0007669"/>
    <property type="project" value="UniProtKB-EC"/>
</dbReference>
<sequence length="1262" mass="131544">MALPDGLRDAVMRLPAAAARLAGVPGSGLPLDAGEAEQLAGMLVAVNTALMDEDSSVVDAILSDDRLLLALLRVLTFAVRGSQLSEPAFCYVSEAAFQAGASLLGRHPPTAWRARAQLGFGRKLLRMDTLQCCSSMFATSTAALEALAAGRAAGAEAGPTEAGAAAAKAGRIPPIAVFQLLKSGLLVTNMLHLSAASVVAPRAPGATCSARQRQQLEEQQQLYARELAAALRDSRVLEHCVRWALHAQLAVSAGRVVAEVWRINILYGIIVQLRNCQFAIATGCDGATLSALREALSGPCVRHLVLSLGLATLCAADGGPSHGLPDELLFHLPVLGRASEDLRGMHGRQQLQSYGFDCMLWVLQDSTAASATPPRDWRSVVALLHRIGSLLLASARAWADEAAVAAAGPQPPAAQPPAAQPPAAQPPAAQPPALQLVLDTTVIAAMAVRVLKQFRRLVGEQQAASAGAPAALAEAEAAWWRLAVDVATHCVRWGSSSDRGELADLLSLVWGPLPADGALVAGRLPVAAPHVVAAALAGGLLPLWERLLRCAGREPRSPEASLLTCMLQKAGNPEGLCNLLACCEPRQGAALVATWGKLLRTLALPQLLSGVDEGADTPRSTLACALVTCAGAVLTATVGPLVSRGYQVPAAAAAEAAEPQLQLALLLSFALCEWLPPLARLAREGLLAMRMLVLKAAHSEAISVSSVAMMQWLPALATRGVGRAVEEAVGDAAAKAPAASPAADSWQQLLLREAGAVAVLGDVLRHTPVASGGADQLSSTAGLVPPVTASCCVAAACPGEARQAVLAAAAEAAPAASSGGGRGGVGGGRAGGGRQRGGRGFGGRGGGSGLSHAAAELLPGWSPQRLQMLADELRAGGAAGGAARGAALATAASALARQAGLWAAGGGEDSDELVRAVAAMLPGSMDDKLARALASSSSEPRALLRTCANPACDNLAGDSEAGLPLRACGRCGGAWYCRKECLAAHWRVGHREACTGRGPTAAVSFEIRNISARQRNGSEISVCLHPLVSPWTGAFPGPEVPFPLTCRELRELTAWQLAALEAFYDTQFGQPTNSLDYRRAVFAAYIGDTSSWVDLKRWALGEARRLQVDVTKEPHQLYAGTCSIGRAEMRTGRDGTLMPWLGLRTGQVSFEIRNSSARQRNGSDTSVCLQPLVSPWTGAFPGPEVPFPLTGWGLRELTAWQLEALEAFYDTKFGQPTNSLDYRRAVFAAYIGDTGNWVDLKERALAEARRRQVDVTKEPHRL</sequence>
<feature type="region of interest" description="Disordered" evidence="18">
    <location>
        <begin position="408"/>
        <end position="429"/>
    </location>
</feature>
<evidence type="ECO:0000259" key="19">
    <source>
        <dbReference type="PROSITE" id="PS50865"/>
    </source>
</evidence>
<evidence type="ECO:0000256" key="8">
    <source>
        <dbReference type="ARBA" id="ARBA00022771"/>
    </source>
</evidence>
<keyword evidence="21" id="KW-1185">Reference proteome</keyword>
<dbReference type="GO" id="GO:0009507">
    <property type="term" value="C:chloroplast"/>
    <property type="evidence" value="ECO:0007669"/>
    <property type="project" value="UniProtKB-SubCell"/>
</dbReference>
<evidence type="ECO:0000313" key="21">
    <source>
        <dbReference type="Proteomes" id="UP000236333"/>
    </source>
</evidence>
<dbReference type="Pfam" id="PF01753">
    <property type="entry name" value="zf-MYND"/>
    <property type="match status" value="1"/>
</dbReference>
<keyword evidence="7" id="KW-0479">Metal-binding</keyword>
<comment type="caution">
    <text evidence="20">The sequence shown here is derived from an EMBL/GenBank/DDBJ whole genome shotgun (WGS) entry which is preliminary data.</text>
</comment>
<gene>
    <name evidence="20" type="ORF">TSOC_012211</name>
</gene>